<dbReference type="GO" id="GO:0055085">
    <property type="term" value="P:transmembrane transport"/>
    <property type="evidence" value="ECO:0007669"/>
    <property type="project" value="UniProtKB-ARBA"/>
</dbReference>
<evidence type="ECO:0000256" key="3">
    <source>
        <dbReference type="ARBA" id="ARBA00011469"/>
    </source>
</evidence>
<keyword evidence="9" id="KW-1278">Translocase</keyword>
<keyword evidence="7" id="KW-0547">Nucleotide-binding</keyword>
<dbReference type="CDD" id="cd03257">
    <property type="entry name" value="ABC_NikE_OppD_transporters"/>
    <property type="match status" value="1"/>
</dbReference>
<dbReference type="PANTHER" id="PTHR43776">
    <property type="entry name" value="TRANSPORT ATP-BINDING PROTEIN"/>
    <property type="match status" value="1"/>
</dbReference>
<evidence type="ECO:0000256" key="10">
    <source>
        <dbReference type="ARBA" id="ARBA00023136"/>
    </source>
</evidence>
<evidence type="ECO:0000256" key="8">
    <source>
        <dbReference type="ARBA" id="ARBA00022840"/>
    </source>
</evidence>
<dbReference type="GO" id="GO:0005524">
    <property type="term" value="F:ATP binding"/>
    <property type="evidence" value="ECO:0007669"/>
    <property type="project" value="UniProtKB-KW"/>
</dbReference>
<evidence type="ECO:0000256" key="13">
    <source>
        <dbReference type="ARBA" id="ARBA00039050"/>
    </source>
</evidence>
<evidence type="ECO:0000313" key="17">
    <source>
        <dbReference type="EMBL" id="AWU94606.1"/>
    </source>
</evidence>
<sequence length="258" mass="28344">MIDIQDLHVRFGQGADTVTAVDGITLSVREGESFGLVGESGSGKSTVLRAVSGLNDEWTGRIAVAGTDQGRRRPKGFYKLCQMVFQDPYGSLHPRHTVDRILAEPIAIHGLGDADARVDRVLRDVGLGPAFRFRYPHQLSGGQRQRVAIARALVLEPRILLLDEPTSALDVSVQAEILNLLRRLRAEHGLTMVLVSHNLAVVANLCDRLAVMNRGRVVEEMDVEGLRRGAAREPYTLQLLRASQGYDRAAAEGFRDYA</sequence>
<comment type="function">
    <text evidence="11">Part of the ABC transporter complex GsiABCD involved in glutathione import. Responsible for energy coupling to the transport system.</text>
</comment>
<keyword evidence="18" id="KW-1185">Reference proteome</keyword>
<evidence type="ECO:0000256" key="11">
    <source>
        <dbReference type="ARBA" id="ARBA00037530"/>
    </source>
</evidence>
<comment type="subunit">
    <text evidence="3">The complex is composed of two ATP-binding proteins (GsiA), two transmembrane proteins (GsiC and GsiD) and a solute-binding protein (GsiB).</text>
</comment>
<evidence type="ECO:0000256" key="6">
    <source>
        <dbReference type="ARBA" id="ARBA00022519"/>
    </source>
</evidence>
<dbReference type="GO" id="GO:0005886">
    <property type="term" value="C:plasma membrane"/>
    <property type="evidence" value="ECO:0007669"/>
    <property type="project" value="UniProtKB-SubCell"/>
</dbReference>
<dbReference type="PROSITE" id="PS50893">
    <property type="entry name" value="ABC_TRANSPORTER_2"/>
    <property type="match status" value="1"/>
</dbReference>
<keyword evidence="4" id="KW-0813">Transport</keyword>
<feature type="domain" description="ABC transporter" evidence="16">
    <location>
        <begin position="2"/>
        <end position="239"/>
    </location>
</feature>
<evidence type="ECO:0000256" key="9">
    <source>
        <dbReference type="ARBA" id="ARBA00022967"/>
    </source>
</evidence>
<dbReference type="InterPro" id="IPR003439">
    <property type="entry name" value="ABC_transporter-like_ATP-bd"/>
</dbReference>
<evidence type="ECO:0000256" key="2">
    <source>
        <dbReference type="ARBA" id="ARBA00004533"/>
    </source>
</evidence>
<keyword evidence="10" id="KW-0472">Membrane</keyword>
<dbReference type="RefSeq" id="WP_111067219.1">
    <property type="nucleotide sequence ID" value="NZ_CP029829.1"/>
</dbReference>
<gene>
    <name evidence="17" type="ORF">DM194_10230</name>
</gene>
<dbReference type="PANTHER" id="PTHR43776:SF15">
    <property type="entry name" value="GLUTATHIONE IMPORT ATP-BINDING PROTEIN GSIA"/>
    <property type="match status" value="1"/>
</dbReference>
<dbReference type="InterPro" id="IPR027417">
    <property type="entry name" value="P-loop_NTPase"/>
</dbReference>
<evidence type="ECO:0000256" key="15">
    <source>
        <dbReference type="ARBA" id="ARBA00047640"/>
    </source>
</evidence>
<dbReference type="PROSITE" id="PS00211">
    <property type="entry name" value="ABC_TRANSPORTER_1"/>
    <property type="match status" value="1"/>
</dbReference>
<comment type="similarity">
    <text evidence="12">Belongs to the ABC transporter superfamily. Glutathione importer (TC 3.A.1.5.11) family.</text>
</comment>
<proteinExistence type="inferred from homology"/>
<dbReference type="Pfam" id="PF00005">
    <property type="entry name" value="ABC_tran"/>
    <property type="match status" value="1"/>
</dbReference>
<dbReference type="InterPro" id="IPR017871">
    <property type="entry name" value="ABC_transporter-like_CS"/>
</dbReference>
<evidence type="ECO:0000256" key="5">
    <source>
        <dbReference type="ARBA" id="ARBA00022475"/>
    </source>
</evidence>
<evidence type="ECO:0000256" key="1">
    <source>
        <dbReference type="ARBA" id="ARBA00004170"/>
    </source>
</evidence>
<dbReference type="AlphaFoldDB" id="A0A2U9S7T3"/>
<keyword evidence="5" id="KW-1003">Cell membrane</keyword>
<dbReference type="GO" id="GO:0016887">
    <property type="term" value="F:ATP hydrolysis activity"/>
    <property type="evidence" value="ECO:0007669"/>
    <property type="project" value="InterPro"/>
</dbReference>
<evidence type="ECO:0000256" key="14">
    <source>
        <dbReference type="ARBA" id="ARBA00041187"/>
    </source>
</evidence>
<dbReference type="Gene3D" id="3.40.50.300">
    <property type="entry name" value="P-loop containing nucleotide triphosphate hydrolases"/>
    <property type="match status" value="1"/>
</dbReference>
<dbReference type="InterPro" id="IPR003593">
    <property type="entry name" value="AAA+_ATPase"/>
</dbReference>
<dbReference type="OrthoDB" id="37801at2"/>
<dbReference type="Proteomes" id="UP000249605">
    <property type="component" value="Chromosome"/>
</dbReference>
<evidence type="ECO:0000256" key="4">
    <source>
        <dbReference type="ARBA" id="ARBA00022448"/>
    </source>
</evidence>
<evidence type="ECO:0000259" key="16">
    <source>
        <dbReference type="PROSITE" id="PS50893"/>
    </source>
</evidence>
<keyword evidence="6" id="KW-0997">Cell inner membrane</keyword>
<dbReference type="KEGG" id="azm:DM194_10230"/>
<comment type="catalytic activity">
    <reaction evidence="15">
        <text>glutathione(out) + ATP + H2O = glutathione(in) + ADP + phosphate + H(+)</text>
        <dbReference type="Rhea" id="RHEA:29791"/>
        <dbReference type="ChEBI" id="CHEBI:15377"/>
        <dbReference type="ChEBI" id="CHEBI:15378"/>
        <dbReference type="ChEBI" id="CHEBI:30616"/>
        <dbReference type="ChEBI" id="CHEBI:43474"/>
        <dbReference type="ChEBI" id="CHEBI:57925"/>
        <dbReference type="ChEBI" id="CHEBI:456216"/>
        <dbReference type="EC" id="7.4.2.10"/>
    </reaction>
</comment>
<organism evidence="17 18">
    <name type="scientific">Azospirillum ramasamyi</name>
    <dbReference type="NCBI Taxonomy" id="682998"/>
    <lineage>
        <taxon>Bacteria</taxon>
        <taxon>Pseudomonadati</taxon>
        <taxon>Pseudomonadota</taxon>
        <taxon>Alphaproteobacteria</taxon>
        <taxon>Rhodospirillales</taxon>
        <taxon>Azospirillaceae</taxon>
        <taxon>Azospirillum</taxon>
    </lineage>
</organism>
<protein>
    <recommendedName>
        <fullName evidence="14">Glutathione import ATP-binding protein GsiA</fullName>
        <ecNumber evidence="13">7.4.2.10</ecNumber>
    </recommendedName>
</protein>
<dbReference type="SMART" id="SM00382">
    <property type="entry name" value="AAA"/>
    <property type="match status" value="1"/>
</dbReference>
<comment type="subcellular location">
    <subcellularLocation>
        <location evidence="2">Cell inner membrane</location>
    </subcellularLocation>
    <subcellularLocation>
        <location evidence="1">Membrane</location>
        <topology evidence="1">Peripheral membrane protein</topology>
    </subcellularLocation>
</comment>
<reference evidence="17 18" key="1">
    <citation type="journal article" date="2019" name="Int. J. Syst. Evol. Microbiol.">
        <title>Azospirillum ramasamyi sp. nov., a novel diazotrophic bacterium isolated from fermented bovine products.</title>
        <authorList>
            <person name="Anandham R."/>
            <person name="Heo J."/>
            <person name="Krishnamoorthy R."/>
            <person name="SenthilKumar M."/>
            <person name="Gopal N.O."/>
            <person name="Kim S.J."/>
            <person name="Kwon S.W."/>
        </authorList>
    </citation>
    <scope>NUCLEOTIDE SEQUENCE [LARGE SCALE GENOMIC DNA]</scope>
    <source>
        <strain evidence="17 18">M2T2B2</strain>
    </source>
</reference>
<accession>A0A2U9S7T3</accession>
<keyword evidence="8 17" id="KW-0067">ATP-binding</keyword>
<dbReference type="EMBL" id="CP029829">
    <property type="protein sequence ID" value="AWU94606.1"/>
    <property type="molecule type" value="Genomic_DNA"/>
</dbReference>
<dbReference type="InterPro" id="IPR050319">
    <property type="entry name" value="ABC_transp_ATP-bind"/>
</dbReference>
<dbReference type="SUPFAM" id="SSF52540">
    <property type="entry name" value="P-loop containing nucleoside triphosphate hydrolases"/>
    <property type="match status" value="1"/>
</dbReference>
<evidence type="ECO:0000313" key="18">
    <source>
        <dbReference type="Proteomes" id="UP000249605"/>
    </source>
</evidence>
<dbReference type="EC" id="7.4.2.10" evidence="13"/>
<evidence type="ECO:0000256" key="12">
    <source>
        <dbReference type="ARBA" id="ARBA00038416"/>
    </source>
</evidence>
<name>A0A2U9S7T3_9PROT</name>
<evidence type="ECO:0000256" key="7">
    <source>
        <dbReference type="ARBA" id="ARBA00022741"/>
    </source>
</evidence>